<feature type="compositionally biased region" description="Basic and acidic residues" evidence="11">
    <location>
        <begin position="40"/>
        <end position="72"/>
    </location>
</feature>
<evidence type="ECO:0000256" key="6">
    <source>
        <dbReference type="ARBA" id="ARBA00022824"/>
    </source>
</evidence>
<keyword evidence="6" id="KW-0256">Endoplasmic reticulum</keyword>
<keyword evidence="4 12" id="KW-0812">Transmembrane</keyword>
<keyword evidence="5" id="KW-0053">Apoptosis</keyword>
<name>A0A482WEW8_ASBVE</name>
<evidence type="ECO:0000256" key="4">
    <source>
        <dbReference type="ARBA" id="ARBA00022692"/>
    </source>
</evidence>
<evidence type="ECO:0000256" key="5">
    <source>
        <dbReference type="ARBA" id="ARBA00022703"/>
    </source>
</evidence>
<dbReference type="OrthoDB" id="10022292at2759"/>
<gene>
    <name evidence="12" type="ORF">BDFB_009812</name>
</gene>
<evidence type="ECO:0000313" key="13">
    <source>
        <dbReference type="Proteomes" id="UP000292052"/>
    </source>
</evidence>
<comment type="function">
    <text evidence="10">Critical mediator, in cooperation with CASP4, of endoplasmic reticulum-stress induced apoptosis. Required or the activation of CASP4 following endoplasmic reticulum stress.</text>
</comment>
<comment type="subcellular location">
    <subcellularLocation>
        <location evidence="1">Endoplasmic reticulum membrane</location>
        <topology evidence="1">Multi-pass membrane protein</topology>
    </subcellularLocation>
</comment>
<dbReference type="InterPro" id="IPR019308">
    <property type="entry name" value="TMEM214"/>
</dbReference>
<dbReference type="AlphaFoldDB" id="A0A482WEW8"/>
<evidence type="ECO:0000256" key="9">
    <source>
        <dbReference type="ARBA" id="ARBA00023180"/>
    </source>
</evidence>
<evidence type="ECO:0000256" key="2">
    <source>
        <dbReference type="ARBA" id="ARBA00007984"/>
    </source>
</evidence>
<keyword evidence="7" id="KW-1133">Transmembrane helix</keyword>
<keyword evidence="13" id="KW-1185">Reference proteome</keyword>
<protein>
    <submittedName>
        <fullName evidence="12">Transmembrane protein 214-B</fullName>
    </submittedName>
</protein>
<dbReference type="Pfam" id="PF10151">
    <property type="entry name" value="TMEM214"/>
    <property type="match status" value="2"/>
</dbReference>
<dbReference type="PANTHER" id="PTHR13448:SF0">
    <property type="entry name" value="TRANSMEMBRANE PROTEIN 214"/>
    <property type="match status" value="1"/>
</dbReference>
<keyword evidence="9" id="KW-0325">Glycoprotein</keyword>
<dbReference type="GO" id="GO:0005794">
    <property type="term" value="C:Golgi apparatus"/>
    <property type="evidence" value="ECO:0007669"/>
    <property type="project" value="TreeGrafter"/>
</dbReference>
<evidence type="ECO:0000256" key="3">
    <source>
        <dbReference type="ARBA" id="ARBA00011720"/>
    </source>
</evidence>
<dbReference type="STRING" id="1661398.A0A482WEW8"/>
<accession>A0A482WEW8</accession>
<evidence type="ECO:0000256" key="1">
    <source>
        <dbReference type="ARBA" id="ARBA00004477"/>
    </source>
</evidence>
<feature type="compositionally biased region" description="Basic and acidic residues" evidence="11">
    <location>
        <begin position="15"/>
        <end position="28"/>
    </location>
</feature>
<evidence type="ECO:0000256" key="10">
    <source>
        <dbReference type="ARBA" id="ARBA00024938"/>
    </source>
</evidence>
<proteinExistence type="inferred from homology"/>
<reference evidence="12 13" key="1">
    <citation type="submission" date="2017-03" db="EMBL/GenBank/DDBJ databases">
        <title>Genome of the blue death feigning beetle - Asbolus verrucosus.</title>
        <authorList>
            <person name="Rider S.D."/>
        </authorList>
    </citation>
    <scope>NUCLEOTIDE SEQUENCE [LARGE SCALE GENOMIC DNA]</scope>
    <source>
        <strain evidence="12">Butters</strain>
        <tissue evidence="12">Head and leg muscle</tissue>
    </source>
</reference>
<feature type="non-terminal residue" evidence="12">
    <location>
        <position position="352"/>
    </location>
</feature>
<comment type="caution">
    <text evidence="12">The sequence shown here is derived from an EMBL/GenBank/DDBJ whole genome shotgun (WGS) entry which is preliminary data.</text>
</comment>
<dbReference type="GO" id="GO:0006915">
    <property type="term" value="P:apoptotic process"/>
    <property type="evidence" value="ECO:0007669"/>
    <property type="project" value="UniProtKB-KW"/>
</dbReference>
<dbReference type="Proteomes" id="UP000292052">
    <property type="component" value="Unassembled WGS sequence"/>
</dbReference>
<evidence type="ECO:0000313" key="12">
    <source>
        <dbReference type="EMBL" id="RZC43263.1"/>
    </source>
</evidence>
<comment type="similarity">
    <text evidence="2">Belongs to the TMEM214 family.</text>
</comment>
<evidence type="ECO:0000256" key="11">
    <source>
        <dbReference type="SAM" id="MobiDB-lite"/>
    </source>
</evidence>
<dbReference type="GO" id="GO:0005789">
    <property type="term" value="C:endoplasmic reticulum membrane"/>
    <property type="evidence" value="ECO:0007669"/>
    <property type="project" value="UniProtKB-SubCell"/>
</dbReference>
<keyword evidence="8" id="KW-0472">Membrane</keyword>
<dbReference type="EMBL" id="QDEB01000668">
    <property type="protein sequence ID" value="RZC43263.1"/>
    <property type="molecule type" value="Genomic_DNA"/>
</dbReference>
<organism evidence="12 13">
    <name type="scientific">Asbolus verrucosus</name>
    <name type="common">Desert ironclad beetle</name>
    <dbReference type="NCBI Taxonomy" id="1661398"/>
    <lineage>
        <taxon>Eukaryota</taxon>
        <taxon>Metazoa</taxon>
        <taxon>Ecdysozoa</taxon>
        <taxon>Arthropoda</taxon>
        <taxon>Hexapoda</taxon>
        <taxon>Insecta</taxon>
        <taxon>Pterygota</taxon>
        <taxon>Neoptera</taxon>
        <taxon>Endopterygota</taxon>
        <taxon>Coleoptera</taxon>
        <taxon>Polyphaga</taxon>
        <taxon>Cucujiformia</taxon>
        <taxon>Tenebrionidae</taxon>
        <taxon>Pimeliinae</taxon>
        <taxon>Asbolus</taxon>
    </lineage>
</organism>
<evidence type="ECO:0000256" key="8">
    <source>
        <dbReference type="ARBA" id="ARBA00023136"/>
    </source>
</evidence>
<comment type="subunit">
    <text evidence="3">Constitutively interacts with CASP4; required for the localization of procaspase 4 to the ER.</text>
</comment>
<evidence type="ECO:0000256" key="7">
    <source>
        <dbReference type="ARBA" id="ARBA00022989"/>
    </source>
</evidence>
<feature type="region of interest" description="Disordered" evidence="11">
    <location>
        <begin position="1"/>
        <end position="79"/>
    </location>
</feature>
<dbReference type="PANTHER" id="PTHR13448">
    <property type="entry name" value="TRANSMEMBRANE PROTEIN 214"/>
    <property type="match status" value="1"/>
</dbReference>
<sequence length="352" mass="39915">MSGQWEVVGKKKDKGNKVFDQKSGKETIAKSQVRNLYLNDKNKENKPLEKKTQEVVPKKTQKKQEKSQEPLKAKSPKSLESALNHVSASEFKSIFEKSRSYFPDAPIVWLKELTQFLNQKVSVELQDPVFTTKPQSFPLSIVPSGIKAVIEKATMDADKSNMQLFFDISLTSMATDMSKNLPAVGHKLFLQYIALNEPSLVVANLMKHVVLRNSYQNRPNIGLSILWAVGQVGINDFQAGLKEISLTKEQYLLILETVFVAKKNFPSDLKQDLIHVIPSLTDSLFGEIHEEILSSLIEWSLKKITLNNNSSYQDCLCEVLIECFYRNQVSLENWSKIYNKNAPSSAILLKYI</sequence>